<keyword evidence="1" id="KW-0812">Transmembrane</keyword>
<dbReference type="InterPro" id="IPR025902">
    <property type="entry name" value="LssY-like-C_dom"/>
</dbReference>
<feature type="transmembrane region" description="Helical" evidence="1">
    <location>
        <begin position="442"/>
        <end position="462"/>
    </location>
</feature>
<reference evidence="3 4" key="1">
    <citation type="submission" date="2014-11" db="EMBL/GenBank/DDBJ databases">
        <title>Draft Genome Sequence of Brevibacterium linens AE038-8.</title>
        <authorList>
            <person name="Maizel D."/>
            <person name="Utturkar S.M."/>
            <person name="Brown S.D."/>
            <person name="Ferrero M."/>
            <person name="Rosen B.P."/>
        </authorList>
    </citation>
    <scope>NUCLEOTIDE SEQUENCE [LARGE SCALE GENOMIC DNA]</scope>
    <source>
        <strain evidence="3 4">AE038-8</strain>
    </source>
</reference>
<sequence>MTSGGTTGGTDAAGATVGQKRRLRQPFVYRRHHFTPAGVLDYLFFLFAGAASTWLALLILLKGFSLGWWQVLTLLVFWGVVSYLALPRLHRILSQIYVPNYFIGRTRTSDGLLGDPVNLAWRGEEAQIHHAMREAGWILADSITPASTWEIIRSTVTKRSYPQAPVSPLLLFGRRQDFAYQQEVDGDPGQRHHVRFWKCPNGWLLPGGHQADWLAAGTYDKAVGISLFTLQFTHKIEENTDVERDHIVDTVTGVNEAISVDRIKDFSTGYHSRNGGGDAIVTDGHLPIVDVNEVVADEADHPERLELALDATRIYSESRSVSEVTKTLWRQRPLQTVVGAALVLILLLFQAWDVISMLLDWNGLRSEVVGFSSDIATVSDDTATRIVAGVLVGVSLLIGCLQVIASASVFRGSNRARLWILTLSTISVIVSMTNYFTGDRDLATNMYALTTIAMQVAVLLALSSDSSRMFTRFSTAALRAERQDRGLED</sequence>
<feature type="transmembrane region" description="Helical" evidence="1">
    <location>
        <begin position="39"/>
        <end position="61"/>
    </location>
</feature>
<dbReference type="STRING" id="1703.BLSMQ_3621"/>
<evidence type="ECO:0000259" key="2">
    <source>
        <dbReference type="Pfam" id="PF14067"/>
    </source>
</evidence>
<dbReference type="PATRIC" id="fig|1703.6.peg.3241"/>
<dbReference type="AlphaFoldDB" id="A0A0B8ZXR5"/>
<comment type="caution">
    <text evidence="3">The sequence shown here is derived from an EMBL/GenBank/DDBJ whole genome shotgun (WGS) entry which is preliminary data.</text>
</comment>
<accession>A0A0B8ZXR5</accession>
<keyword evidence="1" id="KW-0472">Membrane</keyword>
<organism evidence="3 4">
    <name type="scientific">Brevibacterium linens</name>
    <dbReference type="NCBI Taxonomy" id="1703"/>
    <lineage>
        <taxon>Bacteria</taxon>
        <taxon>Bacillati</taxon>
        <taxon>Actinomycetota</taxon>
        <taxon>Actinomycetes</taxon>
        <taxon>Micrococcales</taxon>
        <taxon>Brevibacteriaceae</taxon>
        <taxon>Brevibacterium</taxon>
    </lineage>
</organism>
<dbReference type="EMBL" id="JTJZ01000022">
    <property type="protein sequence ID" value="KHS51212.1"/>
    <property type="molecule type" value="Genomic_DNA"/>
</dbReference>
<keyword evidence="1" id="KW-1133">Transmembrane helix</keyword>
<dbReference type="Proteomes" id="UP000031488">
    <property type="component" value="Unassembled WGS sequence"/>
</dbReference>
<feature type="transmembrane region" description="Helical" evidence="1">
    <location>
        <begin position="67"/>
        <end position="86"/>
    </location>
</feature>
<feature type="transmembrane region" description="Helical" evidence="1">
    <location>
        <begin position="386"/>
        <end position="406"/>
    </location>
</feature>
<dbReference type="RefSeq" id="WP_039211997.1">
    <property type="nucleotide sequence ID" value="NZ_JTJZ01000022.1"/>
</dbReference>
<evidence type="ECO:0000256" key="1">
    <source>
        <dbReference type="SAM" id="Phobius"/>
    </source>
</evidence>
<gene>
    <name evidence="3" type="ORF">AE0388_3284</name>
</gene>
<keyword evidence="4" id="KW-1185">Reference proteome</keyword>
<feature type="transmembrane region" description="Helical" evidence="1">
    <location>
        <begin position="418"/>
        <end position="436"/>
    </location>
</feature>
<dbReference type="Pfam" id="PF14067">
    <property type="entry name" value="LssY_C"/>
    <property type="match status" value="1"/>
</dbReference>
<proteinExistence type="predicted"/>
<name>A0A0B8ZXR5_BRELN</name>
<dbReference type="OrthoDB" id="3725455at2"/>
<protein>
    <submittedName>
        <fullName evidence="3">LssY-like C-terminal domain containing protein</fullName>
    </submittedName>
</protein>
<feature type="domain" description="LssY-like C-terminal" evidence="2">
    <location>
        <begin position="97"/>
        <end position="286"/>
    </location>
</feature>
<evidence type="ECO:0000313" key="4">
    <source>
        <dbReference type="Proteomes" id="UP000031488"/>
    </source>
</evidence>
<evidence type="ECO:0000313" key="3">
    <source>
        <dbReference type="EMBL" id="KHS51212.1"/>
    </source>
</evidence>
<feature type="transmembrane region" description="Helical" evidence="1">
    <location>
        <begin position="334"/>
        <end position="352"/>
    </location>
</feature>